<proteinExistence type="predicted"/>
<protein>
    <recommendedName>
        <fullName evidence="4">DUF4249 domain-containing protein</fullName>
    </recommendedName>
</protein>
<feature type="signal peptide" evidence="1">
    <location>
        <begin position="1"/>
        <end position="20"/>
    </location>
</feature>
<dbReference type="InterPro" id="IPR025345">
    <property type="entry name" value="DUF4249"/>
</dbReference>
<feature type="chain" id="PRO_5046649003" description="DUF4249 domain-containing protein" evidence="1">
    <location>
        <begin position="21"/>
        <end position="342"/>
    </location>
</feature>
<sequence length="342" mass="38308">MKLRLLLLLLLAVISGCVDEVQLPARSVASRLVVEGLVTNEKPPYTVKLTLTGEYNSLIYGQNEIPVNGATVSITEIGGRTVTLSQDALTPAYYWMYDSTFVGQSGKSYQLKIILPGGETYISEPELLNPVSEIDRIYAEYRPRADAEVYIPDHYQILLDTKDPASAGNYYRWSGYGYVPRLSTGEPIGFGFCCKWCWVPVYGSRSEVLSDVLVNGNSISRRPIMLSPVYYVGRHYIEVRQYSLTKSAYQFWVKFEEQRKRTGSLFDPLPASIEGNVHREDDANVLALGYFGSSGVSTRRLTIPGDTLNAARMEIKYGDVFVEDGNCQLIYNQGQLNPPANW</sequence>
<evidence type="ECO:0008006" key="4">
    <source>
        <dbReference type="Google" id="ProtNLM"/>
    </source>
</evidence>
<keyword evidence="1" id="KW-0732">Signal</keyword>
<dbReference type="RefSeq" id="WP_215234490.1">
    <property type="nucleotide sequence ID" value="NZ_CAJRAU010000004.1"/>
</dbReference>
<organism evidence="2 3">
    <name type="scientific">Dyadobacter linearis</name>
    <dbReference type="NCBI Taxonomy" id="2823330"/>
    <lineage>
        <taxon>Bacteria</taxon>
        <taxon>Pseudomonadati</taxon>
        <taxon>Bacteroidota</taxon>
        <taxon>Cytophagia</taxon>
        <taxon>Cytophagales</taxon>
        <taxon>Spirosomataceae</taxon>
        <taxon>Dyadobacter</taxon>
    </lineage>
</organism>
<keyword evidence="3" id="KW-1185">Reference proteome</keyword>
<name>A0ABM8USD9_9BACT</name>
<dbReference type="PROSITE" id="PS51257">
    <property type="entry name" value="PROKAR_LIPOPROTEIN"/>
    <property type="match status" value="1"/>
</dbReference>
<gene>
    <name evidence="2" type="ORF">DYBT9623_03164</name>
</gene>
<evidence type="ECO:0000313" key="2">
    <source>
        <dbReference type="EMBL" id="CAG5070618.1"/>
    </source>
</evidence>
<evidence type="ECO:0000313" key="3">
    <source>
        <dbReference type="Proteomes" id="UP000679725"/>
    </source>
</evidence>
<reference evidence="2 3" key="1">
    <citation type="submission" date="2021-04" db="EMBL/GenBank/DDBJ databases">
        <authorList>
            <person name="Rodrigo-Torres L."/>
            <person name="Arahal R. D."/>
            <person name="Lucena T."/>
        </authorList>
    </citation>
    <scope>NUCLEOTIDE SEQUENCE [LARGE SCALE GENOMIC DNA]</scope>
    <source>
        <strain evidence="2 3">CECT 9623</strain>
    </source>
</reference>
<dbReference type="Pfam" id="PF14054">
    <property type="entry name" value="DUF4249"/>
    <property type="match status" value="1"/>
</dbReference>
<accession>A0ABM8USD9</accession>
<evidence type="ECO:0000256" key="1">
    <source>
        <dbReference type="SAM" id="SignalP"/>
    </source>
</evidence>
<comment type="caution">
    <text evidence="2">The sequence shown here is derived from an EMBL/GenBank/DDBJ whole genome shotgun (WGS) entry which is preliminary data.</text>
</comment>
<dbReference type="EMBL" id="CAJRAU010000004">
    <property type="protein sequence ID" value="CAG5070618.1"/>
    <property type="molecule type" value="Genomic_DNA"/>
</dbReference>
<dbReference type="Proteomes" id="UP000679725">
    <property type="component" value="Unassembled WGS sequence"/>
</dbReference>